<proteinExistence type="predicted"/>
<reference evidence="1 2" key="1">
    <citation type="submission" date="2019-01" db="EMBL/GenBank/DDBJ databases">
        <title>Complete genome sequence of Cohnella hallensis HS21 isolated from Korean fir (Abies koreana) rhizospheric soil.</title>
        <authorList>
            <person name="Jiang L."/>
            <person name="Kang S.W."/>
            <person name="Kim S."/>
            <person name="Jung J."/>
            <person name="Kim C.Y."/>
            <person name="Kim D.H."/>
            <person name="Kim S.W."/>
            <person name="Lee J."/>
        </authorList>
    </citation>
    <scope>NUCLEOTIDE SEQUENCE [LARGE SCALE GENOMIC DNA]</scope>
    <source>
        <strain evidence="1 2">HS21</strain>
    </source>
</reference>
<dbReference type="Proteomes" id="UP000289856">
    <property type="component" value="Chromosome"/>
</dbReference>
<dbReference type="AlphaFoldDB" id="A0A3T1D6V5"/>
<dbReference type="RefSeq" id="WP_130610140.1">
    <property type="nucleotide sequence ID" value="NZ_AP019400.1"/>
</dbReference>
<dbReference type="KEGG" id="cohn:KCTCHS21_32170"/>
<keyword evidence="2" id="KW-1185">Reference proteome</keyword>
<name>A0A3T1D6V5_9BACL</name>
<evidence type="ECO:0000313" key="2">
    <source>
        <dbReference type="Proteomes" id="UP000289856"/>
    </source>
</evidence>
<accession>A0A3T1D6V5</accession>
<evidence type="ECO:0000313" key="1">
    <source>
        <dbReference type="EMBL" id="BBI33818.1"/>
    </source>
</evidence>
<sequence length="131" mass="14219">MVGADYNLLRNAAANIQSAQNNYSFSSNGAGNAFIRGATKTSELTATQFKGLENNGVVKVNSSGSDLPVTGAPNSYYTTANGEHVFVYDGQRKLIYDLSSDRVKVFNINVNPVEKELYQPYKLDGAVPQFI</sequence>
<dbReference type="OrthoDB" id="41445at2"/>
<gene>
    <name evidence="1" type="ORF">KCTCHS21_32170</name>
</gene>
<dbReference type="EMBL" id="AP019400">
    <property type="protein sequence ID" value="BBI33818.1"/>
    <property type="molecule type" value="Genomic_DNA"/>
</dbReference>
<organism evidence="1 2">
    <name type="scientific">Cohnella abietis</name>
    <dbReference type="NCBI Taxonomy" id="2507935"/>
    <lineage>
        <taxon>Bacteria</taxon>
        <taxon>Bacillati</taxon>
        <taxon>Bacillota</taxon>
        <taxon>Bacilli</taxon>
        <taxon>Bacillales</taxon>
        <taxon>Paenibacillaceae</taxon>
        <taxon>Cohnella</taxon>
    </lineage>
</organism>
<protein>
    <submittedName>
        <fullName evidence="1">Uncharacterized protein</fullName>
    </submittedName>
</protein>